<accession>A0A3Q0KYY5</accession>
<proteinExistence type="predicted"/>
<dbReference type="AlphaFoldDB" id="A0A3Q0KYY5"/>
<dbReference type="PANTHER" id="PTHR39336:SF1">
    <property type="entry name" value="PYRIDOXAMINE PHOSPHATE OXIDASE FAMILY PROTEIN (AFU_ORTHOLOGUE AFUA_6G11440)"/>
    <property type="match status" value="1"/>
</dbReference>
<dbReference type="Proteomes" id="UP000002275">
    <property type="component" value="Chromosome II"/>
</dbReference>
<dbReference type="RefSeq" id="WP_011081738.1">
    <property type="nucleotide sequence ID" value="NC_004460.2"/>
</dbReference>
<reference evidence="2 3" key="2">
    <citation type="journal article" date="2003" name="Infect. Immun.">
        <title>Characterization and pathogenic significance of Vibrio vulnificus antigens preferentially expressed in septicemic patients.</title>
        <authorList>
            <person name="Kim Y.R."/>
            <person name="Lee S.E."/>
            <person name="Kim C.M."/>
            <person name="Kim S.Y."/>
            <person name="Shin E.K."/>
            <person name="Shin D.H."/>
            <person name="Chung S.S."/>
            <person name="Choy H.E."/>
            <person name="Progulske-Fox A."/>
            <person name="Hillman J.D."/>
            <person name="Handfield M."/>
            <person name="Rhee J.H."/>
        </authorList>
    </citation>
    <scope>NUCLEOTIDE SEQUENCE [LARGE SCALE GENOMIC DNA]</scope>
    <source>
        <strain evidence="2 3">CMCP6</strain>
    </source>
</reference>
<dbReference type="Gene3D" id="2.30.110.10">
    <property type="entry name" value="Electron Transport, Fmn-binding Protein, Chain A"/>
    <property type="match status" value="1"/>
</dbReference>
<protein>
    <recommendedName>
        <fullName evidence="1">Pyridoxamine 5'-phosphate oxidase N-terminal domain-containing protein</fullName>
    </recommendedName>
</protein>
<sequence length="186" mass="20936">MGKQYLELMPQHIDFIQQQKIFFVATAAETGSVNLSPKGGDSLRVIDHKTIVWQNLTGSGNESAAHTIKNPRMTLMWCAFEGAPVILRTYGNATVLHQTDPLWQKYLALFPASVATRQLFVLDINLVQSSCGMSVPLFEYQGDRDELAAWSEKQGKEGIEAYWRKKNQQSIDGFETEIIIRTGIEN</sequence>
<evidence type="ECO:0000259" key="1">
    <source>
        <dbReference type="Pfam" id="PF01243"/>
    </source>
</evidence>
<gene>
    <name evidence="2" type="ordered locus">VV2_0819</name>
</gene>
<dbReference type="InterPro" id="IPR012349">
    <property type="entry name" value="Split_barrel_FMN-bd"/>
</dbReference>
<feature type="domain" description="Pyridoxamine 5'-phosphate oxidase N-terminal" evidence="1">
    <location>
        <begin position="10"/>
        <end position="128"/>
    </location>
</feature>
<dbReference type="Pfam" id="PF01243">
    <property type="entry name" value="PNPOx_N"/>
    <property type="match status" value="1"/>
</dbReference>
<dbReference type="PANTHER" id="PTHR39336">
    <property type="entry name" value="PYRIDOXAMINE PHOSPHATE OXIDASE FAMILY PROTEIN (AFU_ORTHOLOGUE AFUA_6G11440)"/>
    <property type="match status" value="1"/>
</dbReference>
<reference evidence="3" key="1">
    <citation type="submission" date="2002-12" db="EMBL/GenBank/DDBJ databases">
        <title>Complete genome sequence of Vibrio vulnificus CMCP6.</title>
        <authorList>
            <person name="Rhee J.H."/>
            <person name="Kim S.Y."/>
            <person name="Chung S.S."/>
            <person name="Kim J.J."/>
            <person name="Moon Y.H."/>
            <person name="Jeong H."/>
            <person name="Choy H.E."/>
        </authorList>
    </citation>
    <scope>NUCLEOTIDE SEQUENCE [LARGE SCALE GENOMIC DNA]</scope>
    <source>
        <strain evidence="3">CMCP6</strain>
    </source>
</reference>
<name>A0A3Q0KYY5_VIBVU</name>
<dbReference type="EMBL" id="AE016796">
    <property type="protein sequence ID" value="AAO07744.2"/>
    <property type="molecule type" value="Genomic_DNA"/>
</dbReference>
<evidence type="ECO:0000313" key="3">
    <source>
        <dbReference type="Proteomes" id="UP000002275"/>
    </source>
</evidence>
<reference evidence="2 3" key="3">
    <citation type="journal article" date="2011" name="Mol. Syst. Biol.">
        <title>Integrative genome-scale metabolic analysis of Vibrio vulnificus for drug targeting and discovery.</title>
        <authorList>
            <person name="Kim H.U."/>
            <person name="Kim S.Y."/>
            <person name="Jeong H."/>
            <person name="Kim T.Y."/>
            <person name="Kim J.J."/>
            <person name="Choy H.E."/>
            <person name="Yi K.Y."/>
            <person name="Rhee J.H."/>
            <person name="Lee S.Y."/>
        </authorList>
    </citation>
    <scope>NUCLEOTIDE SEQUENCE [LARGE SCALE GENOMIC DNA]</scope>
    <source>
        <strain evidence="2 3">CMCP6</strain>
    </source>
</reference>
<dbReference type="InterPro" id="IPR011576">
    <property type="entry name" value="Pyridox_Oxase_N"/>
</dbReference>
<dbReference type="SUPFAM" id="SSF50475">
    <property type="entry name" value="FMN-binding split barrel"/>
    <property type="match status" value="1"/>
</dbReference>
<organism evidence="2 3">
    <name type="scientific">Vibrio vulnificus (strain CMCP6)</name>
    <dbReference type="NCBI Taxonomy" id="216895"/>
    <lineage>
        <taxon>Bacteria</taxon>
        <taxon>Pseudomonadati</taxon>
        <taxon>Pseudomonadota</taxon>
        <taxon>Gammaproteobacteria</taxon>
        <taxon>Vibrionales</taxon>
        <taxon>Vibrionaceae</taxon>
        <taxon>Vibrio</taxon>
    </lineage>
</organism>
<dbReference type="KEGG" id="vvu:VV2_0819"/>
<evidence type="ECO:0000313" key="2">
    <source>
        <dbReference type="EMBL" id="AAO07744.2"/>
    </source>
</evidence>